<keyword evidence="1" id="KW-0812">Transmembrane</keyword>
<keyword evidence="2" id="KW-0732">Signal</keyword>
<evidence type="ECO:0000313" key="5">
    <source>
        <dbReference type="RefSeq" id="XP_028043942.1"/>
    </source>
</evidence>
<evidence type="ECO:0000256" key="1">
    <source>
        <dbReference type="SAM" id="Phobius"/>
    </source>
</evidence>
<accession>A0A6J2KSI3</accession>
<evidence type="ECO:0000256" key="2">
    <source>
        <dbReference type="SAM" id="SignalP"/>
    </source>
</evidence>
<dbReference type="Proteomes" id="UP000504629">
    <property type="component" value="Unplaced"/>
</dbReference>
<dbReference type="PANTHER" id="PTHR46780">
    <property type="entry name" value="PROTEIN EVA-1"/>
    <property type="match status" value="1"/>
</dbReference>
<dbReference type="Gene3D" id="2.60.120.740">
    <property type="match status" value="2"/>
</dbReference>
<reference evidence="5" key="1">
    <citation type="submission" date="2025-08" db="UniProtKB">
        <authorList>
            <consortium name="RefSeq"/>
        </authorList>
    </citation>
    <scope>IDENTIFICATION</scope>
    <source>
        <tissue evidence="5">Silk gland</tissue>
    </source>
</reference>
<protein>
    <submittedName>
        <fullName evidence="5">Uncharacterized protein LOC114253308</fullName>
    </submittedName>
</protein>
<proteinExistence type="predicted"/>
<gene>
    <name evidence="5" type="primary">LOC114253308</name>
</gene>
<feature type="chain" id="PRO_5026677195" evidence="2">
    <location>
        <begin position="23"/>
        <end position="483"/>
    </location>
</feature>
<dbReference type="PROSITE" id="PS50228">
    <property type="entry name" value="SUEL_LECTIN"/>
    <property type="match status" value="2"/>
</dbReference>
<dbReference type="RefSeq" id="XP_028043942.1">
    <property type="nucleotide sequence ID" value="XM_028188141.1"/>
</dbReference>
<feature type="domain" description="SUEL-type lectin" evidence="3">
    <location>
        <begin position="39"/>
        <end position="139"/>
    </location>
</feature>
<keyword evidence="1" id="KW-1133">Transmembrane helix</keyword>
<dbReference type="GO" id="GO:0030246">
    <property type="term" value="F:carbohydrate binding"/>
    <property type="evidence" value="ECO:0007669"/>
    <property type="project" value="InterPro"/>
</dbReference>
<dbReference type="Pfam" id="PF02140">
    <property type="entry name" value="SUEL_Lectin"/>
    <property type="match status" value="2"/>
</dbReference>
<organism evidence="4 5">
    <name type="scientific">Bombyx mandarina</name>
    <name type="common">Wild silk moth</name>
    <name type="synonym">Wild silkworm</name>
    <dbReference type="NCBI Taxonomy" id="7092"/>
    <lineage>
        <taxon>Eukaryota</taxon>
        <taxon>Metazoa</taxon>
        <taxon>Ecdysozoa</taxon>
        <taxon>Arthropoda</taxon>
        <taxon>Hexapoda</taxon>
        <taxon>Insecta</taxon>
        <taxon>Pterygota</taxon>
        <taxon>Neoptera</taxon>
        <taxon>Endopterygota</taxon>
        <taxon>Lepidoptera</taxon>
        <taxon>Glossata</taxon>
        <taxon>Ditrysia</taxon>
        <taxon>Bombycoidea</taxon>
        <taxon>Bombycidae</taxon>
        <taxon>Bombycinae</taxon>
        <taxon>Bombyx</taxon>
    </lineage>
</organism>
<dbReference type="InterPro" id="IPR043159">
    <property type="entry name" value="Lectin_gal-bd_sf"/>
</dbReference>
<dbReference type="GeneID" id="114253308"/>
<dbReference type="CDD" id="cd22829">
    <property type="entry name" value="Gal_Rha_Lectin_EVA1_EVA1C_rpt2"/>
    <property type="match status" value="1"/>
</dbReference>
<dbReference type="KEGG" id="bman:114253308"/>
<evidence type="ECO:0000313" key="4">
    <source>
        <dbReference type="Proteomes" id="UP000504629"/>
    </source>
</evidence>
<dbReference type="InterPro" id="IPR000922">
    <property type="entry name" value="Lectin_gal-bd_dom"/>
</dbReference>
<dbReference type="AlphaFoldDB" id="A0A6J2KSI3"/>
<dbReference type="OrthoDB" id="5970528at2759"/>
<dbReference type="CDD" id="cd22828">
    <property type="entry name" value="Gal_Rha_Lectin_EVA1_EVA1C_rpt1"/>
    <property type="match status" value="1"/>
</dbReference>
<name>A0A6J2KSI3_BOMMA</name>
<evidence type="ECO:0000259" key="3">
    <source>
        <dbReference type="PROSITE" id="PS50228"/>
    </source>
</evidence>
<feature type="domain" description="SUEL-type lectin" evidence="3">
    <location>
        <begin position="148"/>
        <end position="239"/>
    </location>
</feature>
<sequence length="483" mass="53853">MYGLSVVLAVFLVFAGPSCTGSDNLALLIDTLKTVHRTVCDDEQVSLACPTGTSISIQVAQYGNAAPKDQGCVAETTLIGTEGEKKCKWPNSMQYSLLQTVVQECQKKSQCIFSTTLKPGLADPCPSARKYVEMAYKCRPFEFRSRTVCENEVVKLSCNRNSRIAIFDAKYGRTPYETISCPQAQGLPDEKCSAPYTVEKVMQICLGRRRCQIVVNARNFESTCKPHTTPYLKIVYACVPLGVLNERYESAMERDEIDEDNVQNGNLFDESEEAGEKFSEPGTGSAVQLPAGEPTIDLDKIEETTVRATKIPLQKGPDTILNPNIFMYTGLTITIIVICILIFIGFYCYKTRKEKNNSKNGNMFSTEAPNVFSDIASDVDNDVDVSHISGTFYDPLHPDMMVYRDGVTRNTIRAMRPLSTVYPCAGVSMYGNMETMPSQSRNIDARFTRSRCKEEQSTPELLSPRCLGTDSNSQFYYGWRQEL</sequence>
<keyword evidence="1" id="KW-0472">Membrane</keyword>
<feature type="transmembrane region" description="Helical" evidence="1">
    <location>
        <begin position="325"/>
        <end position="349"/>
    </location>
</feature>
<keyword evidence="4" id="KW-1185">Reference proteome</keyword>
<feature type="signal peptide" evidence="2">
    <location>
        <begin position="1"/>
        <end position="22"/>
    </location>
</feature>